<dbReference type="PANTHER" id="PTHR43581:SF2">
    <property type="entry name" value="EXCINUCLEASE ATPASE SUBUNIT"/>
    <property type="match status" value="1"/>
</dbReference>
<dbReference type="CDD" id="cd00267">
    <property type="entry name" value="ABC_ATPase"/>
    <property type="match status" value="1"/>
</dbReference>
<feature type="domain" description="Endonuclease GajA/Old nuclease/RecF-like AAA" evidence="1">
    <location>
        <begin position="167"/>
        <end position="342"/>
    </location>
</feature>
<dbReference type="InterPro" id="IPR051396">
    <property type="entry name" value="Bact_Antivir_Def_Nuclease"/>
</dbReference>
<dbReference type="Pfam" id="PF13175">
    <property type="entry name" value="AAA_15"/>
    <property type="match status" value="1"/>
</dbReference>
<dbReference type="InterPro" id="IPR027417">
    <property type="entry name" value="P-loop_NTPase"/>
</dbReference>
<comment type="caution">
    <text evidence="2">The sequence shown here is derived from an EMBL/GenBank/DDBJ whole genome shotgun (WGS) entry which is preliminary data.</text>
</comment>
<evidence type="ECO:0000313" key="3">
    <source>
        <dbReference type="Proteomes" id="UP000176244"/>
    </source>
</evidence>
<evidence type="ECO:0000313" key="2">
    <source>
        <dbReference type="EMBL" id="OFV72062.1"/>
    </source>
</evidence>
<dbReference type="EMBL" id="LKEU01000013">
    <property type="protein sequence ID" value="OFV72062.1"/>
    <property type="molecule type" value="Genomic_DNA"/>
</dbReference>
<dbReference type="InterPro" id="IPR041685">
    <property type="entry name" value="AAA_GajA/Old/RecF-like"/>
</dbReference>
<accession>A0A1F2PMW5</accession>
<gene>
    <name evidence="2" type="ORF">ACWI_05360</name>
</gene>
<reference evidence="2 3" key="1">
    <citation type="submission" date="2015-09" db="EMBL/GenBank/DDBJ databases">
        <title>Genome sequence of Acetobacterium wieringae DSM 1911.</title>
        <authorList>
            <person name="Poehlein A."/>
            <person name="Bengelsdorf F.R."/>
            <person name="Schiel-Bengelsdorf B."/>
            <person name="Duerre P."/>
            <person name="Daniel R."/>
        </authorList>
    </citation>
    <scope>NUCLEOTIDE SEQUENCE [LARGE SCALE GENOMIC DNA]</scope>
    <source>
        <strain evidence="2 3">DSM 1911</strain>
    </source>
</reference>
<dbReference type="OrthoDB" id="1093370at2"/>
<dbReference type="Gene3D" id="3.40.50.300">
    <property type="entry name" value="P-loop containing nucleotide triphosphate hydrolases"/>
    <property type="match status" value="1"/>
</dbReference>
<name>A0A1F2PMW5_9FIRM</name>
<organism evidence="2 3">
    <name type="scientific">Acetobacterium wieringae</name>
    <dbReference type="NCBI Taxonomy" id="52694"/>
    <lineage>
        <taxon>Bacteria</taxon>
        <taxon>Bacillati</taxon>
        <taxon>Bacillota</taxon>
        <taxon>Clostridia</taxon>
        <taxon>Eubacteriales</taxon>
        <taxon>Eubacteriaceae</taxon>
        <taxon>Acetobacterium</taxon>
    </lineage>
</organism>
<dbReference type="SUPFAM" id="SSF52540">
    <property type="entry name" value="P-loop containing nucleoside triphosphate hydrolases"/>
    <property type="match status" value="1"/>
</dbReference>
<protein>
    <recommendedName>
        <fullName evidence="1">Endonuclease GajA/Old nuclease/RecF-like AAA domain-containing protein</fullName>
    </recommendedName>
</protein>
<dbReference type="STRING" id="52694.ACWI_05360"/>
<dbReference type="RefSeq" id="WP_070369898.1">
    <property type="nucleotide sequence ID" value="NZ_LKEU01000013.1"/>
</dbReference>
<proteinExistence type="predicted"/>
<sequence>MSNVAELIEKIKGTLCDDFRLYEPYIRHIRFPHYKSVVDGTKIDFDFPLTVFVGENGTNKTSILLALYGCPDGCNIGNYWFSTVIDKVTGSERHCIIYGYKHLGANKKVEVLKSRIGFKKNPDYWEPSRSLKKYDMEPYDPSFGKSVGNKNNTRWDGIVKNDVYMHCKDFLPAFDLMFYHSHFNTTARIKSRQEFIRSRSKILNRVIKGKLSVYEFYGKQRIRINIQLSNESCKILSEIMGKNYREIRIVEHSLYTNKHAKTILIKEGDLEYTEAFAGSGESRIIMLINSILNAPAKSLILIDEPEISLHPAAQKRFRDFVLEQIIKKKHQVFVTTHSPTMIADLPEEAIKLLRIRKTDKKIEVLPDVHWKSAFIELGHEESESTVIYVEDKLSQKIIEKYILRKYNNMILPVSYLPGGAESIIKQHVSIAAAEKRNTFFILDGDKNYYPYEDLQSYFDDLKTNFNIEAITNLRKIQENQIPTCYNNQLQYIIEKMTNVSKIQFSYDGYQGKSDQEQKVEVLRNFIKFWENNVWFLPCKTPEEALLRSMNIEIGNEADFKKYFQEKASEELGEEADSEYIFNFQRRCINKLEDDCELFKHLNAVFANILD</sequence>
<evidence type="ECO:0000259" key="1">
    <source>
        <dbReference type="Pfam" id="PF13175"/>
    </source>
</evidence>
<dbReference type="PANTHER" id="PTHR43581">
    <property type="entry name" value="ATP/GTP PHOSPHATASE"/>
    <property type="match status" value="1"/>
</dbReference>
<dbReference type="Proteomes" id="UP000176244">
    <property type="component" value="Unassembled WGS sequence"/>
</dbReference>
<dbReference type="AlphaFoldDB" id="A0A1F2PMW5"/>